<gene>
    <name evidence="3" type="ORF">PV328_006242</name>
</gene>
<evidence type="ECO:0000256" key="1">
    <source>
        <dbReference type="SAM" id="MobiDB-lite"/>
    </source>
</evidence>
<feature type="transmembrane region" description="Helical" evidence="2">
    <location>
        <begin position="160"/>
        <end position="181"/>
    </location>
</feature>
<name>A0AA39FP74_9HYME</name>
<feature type="transmembrane region" description="Helical" evidence="2">
    <location>
        <begin position="67"/>
        <end position="89"/>
    </location>
</feature>
<dbReference type="PANTHER" id="PTHR36694">
    <property type="entry name" value="PASIFLORA 1, ISOFORM A-RELATED"/>
    <property type="match status" value="1"/>
</dbReference>
<feature type="compositionally biased region" description="Basic and acidic residues" evidence="1">
    <location>
        <begin position="291"/>
        <end position="305"/>
    </location>
</feature>
<keyword evidence="2" id="KW-0812">Transmembrane</keyword>
<feature type="transmembrane region" description="Helical" evidence="2">
    <location>
        <begin position="188"/>
        <end position="207"/>
    </location>
</feature>
<reference evidence="3" key="1">
    <citation type="journal article" date="2023" name="bioRxiv">
        <title>Scaffold-level genome assemblies of two parasitoid biocontrol wasps reveal the parthenogenesis mechanism and an associated novel virus.</title>
        <authorList>
            <person name="Inwood S."/>
            <person name="Skelly J."/>
            <person name="Guhlin J."/>
            <person name="Harrop T."/>
            <person name="Goldson S."/>
            <person name="Dearden P."/>
        </authorList>
    </citation>
    <scope>NUCLEOTIDE SEQUENCE</scope>
    <source>
        <strain evidence="3">Irish</strain>
        <tissue evidence="3">Whole body</tissue>
    </source>
</reference>
<evidence type="ECO:0000313" key="3">
    <source>
        <dbReference type="EMBL" id="KAK0172985.1"/>
    </source>
</evidence>
<keyword evidence="2" id="KW-0472">Membrane</keyword>
<feature type="transmembrane region" description="Helical" evidence="2">
    <location>
        <begin position="213"/>
        <end position="234"/>
    </location>
</feature>
<accession>A0AA39FP74</accession>
<comment type="caution">
    <text evidence="3">The sequence shown here is derived from an EMBL/GenBank/DDBJ whole genome shotgun (WGS) entry which is preliminary data.</text>
</comment>
<organism evidence="3 4">
    <name type="scientific">Microctonus aethiopoides</name>
    <dbReference type="NCBI Taxonomy" id="144406"/>
    <lineage>
        <taxon>Eukaryota</taxon>
        <taxon>Metazoa</taxon>
        <taxon>Ecdysozoa</taxon>
        <taxon>Arthropoda</taxon>
        <taxon>Hexapoda</taxon>
        <taxon>Insecta</taxon>
        <taxon>Pterygota</taxon>
        <taxon>Neoptera</taxon>
        <taxon>Endopterygota</taxon>
        <taxon>Hymenoptera</taxon>
        <taxon>Apocrita</taxon>
        <taxon>Ichneumonoidea</taxon>
        <taxon>Braconidae</taxon>
        <taxon>Euphorinae</taxon>
        <taxon>Microctonus</taxon>
    </lineage>
</organism>
<dbReference type="Proteomes" id="UP001168990">
    <property type="component" value="Unassembled WGS sequence"/>
</dbReference>
<keyword evidence="4" id="KW-1185">Reference proteome</keyword>
<keyword evidence="2" id="KW-1133">Transmembrane helix</keyword>
<protein>
    <submittedName>
        <fullName evidence="3">Uncharacterized protein</fullName>
    </submittedName>
</protein>
<feature type="transmembrane region" description="Helical" evidence="2">
    <location>
        <begin position="101"/>
        <end position="129"/>
    </location>
</feature>
<feature type="region of interest" description="Disordered" evidence="1">
    <location>
        <begin position="283"/>
        <end position="305"/>
    </location>
</feature>
<proteinExistence type="predicted"/>
<feature type="transmembrane region" description="Helical" evidence="2">
    <location>
        <begin position="14"/>
        <end position="32"/>
    </location>
</feature>
<reference evidence="3" key="2">
    <citation type="submission" date="2023-03" db="EMBL/GenBank/DDBJ databases">
        <authorList>
            <person name="Inwood S.N."/>
            <person name="Skelly J.G."/>
            <person name="Guhlin J."/>
            <person name="Harrop T.W.R."/>
            <person name="Goldson S.G."/>
            <person name="Dearden P.K."/>
        </authorList>
    </citation>
    <scope>NUCLEOTIDE SEQUENCE</scope>
    <source>
        <strain evidence="3">Irish</strain>
        <tissue evidence="3">Whole body</tissue>
    </source>
</reference>
<evidence type="ECO:0000256" key="2">
    <source>
        <dbReference type="SAM" id="Phobius"/>
    </source>
</evidence>
<dbReference type="EMBL" id="JAQQBS010000002">
    <property type="protein sequence ID" value="KAK0172985.1"/>
    <property type="molecule type" value="Genomic_DNA"/>
</dbReference>
<dbReference type="PANTHER" id="PTHR36694:SF11">
    <property type="entry name" value="LP21121P-RELATED"/>
    <property type="match status" value="1"/>
</dbReference>
<feature type="transmembrane region" description="Helical" evidence="2">
    <location>
        <begin position="39"/>
        <end position="61"/>
    </location>
</feature>
<sequence>MVTSCCGCTSLKKGSLIISILCLISGIINIVLECNQPQGIVFAIGYVIATVMSILAARGIVNENPSLILPLVSLYIVGLFIASPMMFIYKIQQAIIASAPGSFYAMIILLTIIGFAIEVYFFMVIYSYYKELLREKYAPSKIDIPANLSSFCGFTSLKKGALFISILHFMLSFSGLLFVCIKSYQFEVIVVLLISYILSILAIVGTFKEDARFIFPFLSAYFSSAILEFPYYFIQMIQNAVKISAPGWIYPLICVIGIIGLGIGVYFFAIIYSFYQELLRKKSSPSNTDNVDSRTSDTKKGELYY</sequence>
<feature type="transmembrane region" description="Helical" evidence="2">
    <location>
        <begin position="246"/>
        <end position="275"/>
    </location>
</feature>
<dbReference type="AlphaFoldDB" id="A0AA39FP74"/>
<evidence type="ECO:0000313" key="4">
    <source>
        <dbReference type="Proteomes" id="UP001168990"/>
    </source>
</evidence>